<dbReference type="Proteomes" id="UP000078046">
    <property type="component" value="Unassembled WGS sequence"/>
</dbReference>
<dbReference type="Gene3D" id="1.10.287.1480">
    <property type="match status" value="1"/>
</dbReference>
<evidence type="ECO:0000313" key="4">
    <source>
        <dbReference type="EMBL" id="OAF66545.1"/>
    </source>
</evidence>
<keyword evidence="5" id="KW-1185">Reference proteome</keyword>
<evidence type="ECO:0000256" key="2">
    <source>
        <dbReference type="ARBA" id="ARBA00022980"/>
    </source>
</evidence>
<dbReference type="InterPro" id="IPR001209">
    <property type="entry name" value="Ribosomal_uS14"/>
</dbReference>
<keyword evidence="2 4" id="KW-0689">Ribosomal protein</keyword>
<dbReference type="GO" id="GO:0003735">
    <property type="term" value="F:structural constituent of ribosome"/>
    <property type="evidence" value="ECO:0007669"/>
    <property type="project" value="InterPro"/>
</dbReference>
<sequence>MSQILKLLTSPSKPRFRSTFPFYKKNNFVKWKMATDVRRRIVGENNAVERFRLLPLLKNKTLPSDFRKLHLEKLNNLPRYAQPGLYVARCMLTSRPRGIIYPWRLSRIVWRDMADHANISGAQRAMW</sequence>
<dbReference type="AlphaFoldDB" id="A0A177AX31"/>
<organism evidence="4 5">
    <name type="scientific">Intoshia linei</name>
    <dbReference type="NCBI Taxonomy" id="1819745"/>
    <lineage>
        <taxon>Eukaryota</taxon>
        <taxon>Metazoa</taxon>
        <taxon>Spiralia</taxon>
        <taxon>Lophotrochozoa</taxon>
        <taxon>Mesozoa</taxon>
        <taxon>Orthonectida</taxon>
        <taxon>Rhopaluridae</taxon>
        <taxon>Intoshia</taxon>
    </lineage>
</organism>
<dbReference type="EMBL" id="LWCA01000897">
    <property type="protein sequence ID" value="OAF66545.1"/>
    <property type="molecule type" value="Genomic_DNA"/>
</dbReference>
<dbReference type="OrthoDB" id="413436at2759"/>
<dbReference type="GO" id="GO:0006412">
    <property type="term" value="P:translation"/>
    <property type="evidence" value="ECO:0007669"/>
    <property type="project" value="InterPro"/>
</dbReference>
<gene>
    <name evidence="4" type="ORF">A3Q56_05720</name>
</gene>
<name>A0A177AX31_9BILA</name>
<accession>A0A177AX31</accession>
<dbReference type="PANTHER" id="PTHR19836:SF19">
    <property type="entry name" value="SMALL RIBOSOMAL SUBUNIT PROTEIN US14M"/>
    <property type="match status" value="1"/>
</dbReference>
<dbReference type="PANTHER" id="PTHR19836">
    <property type="entry name" value="30S RIBOSOMAL PROTEIN S14"/>
    <property type="match status" value="1"/>
</dbReference>
<dbReference type="Pfam" id="PF00253">
    <property type="entry name" value="Ribosomal_S14"/>
    <property type="match status" value="1"/>
</dbReference>
<evidence type="ECO:0000256" key="1">
    <source>
        <dbReference type="ARBA" id="ARBA00009083"/>
    </source>
</evidence>
<comment type="similarity">
    <text evidence="1">Belongs to the universal ribosomal protein uS14 family.</text>
</comment>
<reference evidence="4 5" key="1">
    <citation type="submission" date="2016-04" db="EMBL/GenBank/DDBJ databases">
        <title>The genome of Intoshia linei affirms orthonectids as highly simplified spiralians.</title>
        <authorList>
            <person name="Mikhailov K.V."/>
            <person name="Slusarev G.S."/>
            <person name="Nikitin M.A."/>
            <person name="Logacheva M.D."/>
            <person name="Penin A."/>
            <person name="Aleoshin V."/>
            <person name="Panchin Y.V."/>
        </authorList>
    </citation>
    <scope>NUCLEOTIDE SEQUENCE [LARGE SCALE GENOMIC DNA]</scope>
    <source>
        <strain evidence="4">Intl2013</strain>
        <tissue evidence="4">Whole animal</tissue>
    </source>
</reference>
<keyword evidence="3" id="KW-0687">Ribonucleoprotein</keyword>
<evidence type="ECO:0000256" key="3">
    <source>
        <dbReference type="ARBA" id="ARBA00023274"/>
    </source>
</evidence>
<protein>
    <submittedName>
        <fullName evidence="4">28S ribosomal protein S14, mitochondrial</fullName>
    </submittedName>
</protein>
<comment type="caution">
    <text evidence="4">The sequence shown here is derived from an EMBL/GenBank/DDBJ whole genome shotgun (WGS) entry which is preliminary data.</text>
</comment>
<dbReference type="SUPFAM" id="SSF57716">
    <property type="entry name" value="Glucocorticoid receptor-like (DNA-binding domain)"/>
    <property type="match status" value="1"/>
</dbReference>
<proteinExistence type="inferred from homology"/>
<evidence type="ECO:0000313" key="5">
    <source>
        <dbReference type="Proteomes" id="UP000078046"/>
    </source>
</evidence>
<dbReference type="GO" id="GO:0005763">
    <property type="term" value="C:mitochondrial small ribosomal subunit"/>
    <property type="evidence" value="ECO:0007669"/>
    <property type="project" value="TreeGrafter"/>
</dbReference>